<keyword evidence="6 10" id="KW-0560">Oxidoreductase</keyword>
<evidence type="ECO:0000256" key="6">
    <source>
        <dbReference type="ARBA" id="ARBA00023002"/>
    </source>
</evidence>
<dbReference type="GO" id="GO:0046872">
    <property type="term" value="F:metal ion binding"/>
    <property type="evidence" value="ECO:0007669"/>
    <property type="project" value="UniProtKB-KW"/>
</dbReference>
<comment type="caution">
    <text evidence="13">The sequence shown here is derived from an EMBL/GenBank/DDBJ whole genome shotgun (WGS) entry which is preliminary data.</text>
</comment>
<evidence type="ECO:0000256" key="8">
    <source>
        <dbReference type="ARBA" id="ARBA00023033"/>
    </source>
</evidence>
<keyword evidence="5 9" id="KW-0479">Metal-binding</keyword>
<dbReference type="InterPro" id="IPR036396">
    <property type="entry name" value="Cyt_P450_sf"/>
</dbReference>
<dbReference type="InterPro" id="IPR017972">
    <property type="entry name" value="Cyt_P450_CS"/>
</dbReference>
<sequence length="547" mass="62631">MSSGFFDSALSWLLLLFISIAAASCILKTKKKSVISRDKLPPSPPKLPIIGNLHQLRKLPHQKLWKLSQKYGPAMLLQLGNSPTLVISSAQMAKQIMKTHDTSFCSRPPSPGAKRIFYNFLDLAFTPYGDHWRRMRKIFVSQLLNSRTNPSFLHAREVEIGHLIDYLSAASPNPVNVDEKMFNLVGGVIDKVAFGKRRRGKKFQGQELKDVLDEVMDVLNGFSAEDFFPFLGRIIDSVTGHRARLNKCFQKLDSYLEMVLDEHLNQEMQNGEDEDLVDVLIRLSKDNSGVYLSKEHIKALLMNIFLGGVDTTAITLVWAMSELMKNPRVMQKVQEEIRGNLGMKQKVDSDDLKKLIYLKMVMKETLRLHPAVPLLIPRQCMQHCKISDGNNVYDIYPKTKVLINAWAIGRDPNSWKNPNEFLPERFEESEIDFRGQHFELVAFGAGRRLCPGISTSIATIEFTLANLLYWFDWQLPNGLKMDLEEEELVLKKEAEALVNFSKVLPRCHQSPRVLHHQSPRVLRHQSAKKLSPRDMYKKPKSIHYQLK</sequence>
<dbReference type="PRINTS" id="PR00463">
    <property type="entry name" value="EP450I"/>
</dbReference>
<dbReference type="InterPro" id="IPR001128">
    <property type="entry name" value="Cyt_P450"/>
</dbReference>
<dbReference type="SUPFAM" id="SSF48264">
    <property type="entry name" value="Cytochrome P450"/>
    <property type="match status" value="1"/>
</dbReference>
<dbReference type="Proteomes" id="UP001604277">
    <property type="component" value="Unassembled WGS sequence"/>
</dbReference>
<organism evidence="13 14">
    <name type="scientific">Forsythia ovata</name>
    <dbReference type="NCBI Taxonomy" id="205694"/>
    <lineage>
        <taxon>Eukaryota</taxon>
        <taxon>Viridiplantae</taxon>
        <taxon>Streptophyta</taxon>
        <taxon>Embryophyta</taxon>
        <taxon>Tracheophyta</taxon>
        <taxon>Spermatophyta</taxon>
        <taxon>Magnoliopsida</taxon>
        <taxon>eudicotyledons</taxon>
        <taxon>Gunneridae</taxon>
        <taxon>Pentapetalae</taxon>
        <taxon>asterids</taxon>
        <taxon>lamiids</taxon>
        <taxon>Lamiales</taxon>
        <taxon>Oleaceae</taxon>
        <taxon>Forsythieae</taxon>
        <taxon>Forsythia</taxon>
    </lineage>
</organism>
<evidence type="ECO:0000256" key="5">
    <source>
        <dbReference type="ARBA" id="ARBA00022723"/>
    </source>
</evidence>
<keyword evidence="11" id="KW-0472">Membrane</keyword>
<dbReference type="GO" id="GO:0016020">
    <property type="term" value="C:membrane"/>
    <property type="evidence" value="ECO:0007669"/>
    <property type="project" value="UniProtKB-SubCell"/>
</dbReference>
<dbReference type="AlphaFoldDB" id="A0ABD1U935"/>
<gene>
    <name evidence="13" type="ORF">Fot_25457</name>
</gene>
<keyword evidence="14" id="KW-1185">Reference proteome</keyword>
<feature type="chain" id="PRO_5044766740" evidence="12">
    <location>
        <begin position="24"/>
        <end position="547"/>
    </location>
</feature>
<keyword evidence="11" id="KW-0812">Transmembrane</keyword>
<keyword evidence="7 9" id="KW-0408">Iron</keyword>
<evidence type="ECO:0000313" key="13">
    <source>
        <dbReference type="EMBL" id="KAL2521534.1"/>
    </source>
</evidence>
<dbReference type="CDD" id="cd11072">
    <property type="entry name" value="CYP71-like"/>
    <property type="match status" value="1"/>
</dbReference>
<comment type="subcellular location">
    <subcellularLocation>
        <location evidence="2">Membrane</location>
        <topology evidence="2">Single-pass membrane protein</topology>
    </subcellularLocation>
</comment>
<name>A0ABD1U935_9LAMI</name>
<evidence type="ECO:0000313" key="14">
    <source>
        <dbReference type="Proteomes" id="UP001604277"/>
    </source>
</evidence>
<dbReference type="PANTHER" id="PTHR47955:SF19">
    <property type="entry name" value="CYTOCHROME P450 71A9-LIKE ISOFORM X1"/>
    <property type="match status" value="1"/>
</dbReference>
<accession>A0ABD1U935</accession>
<evidence type="ECO:0000256" key="2">
    <source>
        <dbReference type="ARBA" id="ARBA00004167"/>
    </source>
</evidence>
<dbReference type="InterPro" id="IPR002401">
    <property type="entry name" value="Cyt_P450_E_grp-I"/>
</dbReference>
<evidence type="ECO:0000256" key="10">
    <source>
        <dbReference type="RuleBase" id="RU000461"/>
    </source>
</evidence>
<evidence type="ECO:0000256" key="4">
    <source>
        <dbReference type="ARBA" id="ARBA00022617"/>
    </source>
</evidence>
<dbReference type="EMBL" id="JBFOLJ010000007">
    <property type="protein sequence ID" value="KAL2521534.1"/>
    <property type="molecule type" value="Genomic_DNA"/>
</dbReference>
<evidence type="ECO:0000256" key="3">
    <source>
        <dbReference type="ARBA" id="ARBA00010617"/>
    </source>
</evidence>
<dbReference type="Gene3D" id="1.10.630.10">
    <property type="entry name" value="Cytochrome P450"/>
    <property type="match status" value="1"/>
</dbReference>
<dbReference type="FunFam" id="1.10.630.10:FF:000011">
    <property type="entry name" value="Cytochrome P450 83B1"/>
    <property type="match status" value="1"/>
</dbReference>
<feature type="binding site" description="axial binding residue" evidence="9">
    <location>
        <position position="450"/>
    </location>
    <ligand>
        <name>heme</name>
        <dbReference type="ChEBI" id="CHEBI:30413"/>
    </ligand>
    <ligandPart>
        <name>Fe</name>
        <dbReference type="ChEBI" id="CHEBI:18248"/>
    </ligandPart>
</feature>
<keyword evidence="11" id="KW-1133">Transmembrane helix</keyword>
<dbReference type="PRINTS" id="PR00385">
    <property type="entry name" value="P450"/>
</dbReference>
<comment type="similarity">
    <text evidence="3 10">Belongs to the cytochrome P450 family.</text>
</comment>
<evidence type="ECO:0000256" key="9">
    <source>
        <dbReference type="PIRSR" id="PIRSR602401-1"/>
    </source>
</evidence>
<evidence type="ECO:0000256" key="7">
    <source>
        <dbReference type="ARBA" id="ARBA00023004"/>
    </source>
</evidence>
<proteinExistence type="inferred from homology"/>
<feature type="transmembrane region" description="Helical" evidence="11">
    <location>
        <begin position="300"/>
        <end position="320"/>
    </location>
</feature>
<dbReference type="PROSITE" id="PS00086">
    <property type="entry name" value="CYTOCHROME_P450"/>
    <property type="match status" value="1"/>
</dbReference>
<evidence type="ECO:0000256" key="11">
    <source>
        <dbReference type="SAM" id="Phobius"/>
    </source>
</evidence>
<evidence type="ECO:0000256" key="1">
    <source>
        <dbReference type="ARBA" id="ARBA00001971"/>
    </source>
</evidence>
<comment type="cofactor">
    <cofactor evidence="1 9">
        <name>heme</name>
        <dbReference type="ChEBI" id="CHEBI:30413"/>
    </cofactor>
</comment>
<keyword evidence="12" id="KW-0732">Signal</keyword>
<dbReference type="GO" id="GO:0004497">
    <property type="term" value="F:monooxygenase activity"/>
    <property type="evidence" value="ECO:0007669"/>
    <property type="project" value="UniProtKB-KW"/>
</dbReference>
<protein>
    <submittedName>
        <fullName evidence="13">Cytochrome</fullName>
    </submittedName>
</protein>
<evidence type="ECO:0000256" key="12">
    <source>
        <dbReference type="SAM" id="SignalP"/>
    </source>
</evidence>
<keyword evidence="4 9" id="KW-0349">Heme</keyword>
<feature type="signal peptide" evidence="12">
    <location>
        <begin position="1"/>
        <end position="23"/>
    </location>
</feature>
<reference evidence="14" key="1">
    <citation type="submission" date="2024-07" db="EMBL/GenBank/DDBJ databases">
        <title>Two chromosome-level genome assemblies of Korean endemic species Abeliophyllum distichum and Forsythia ovata (Oleaceae).</title>
        <authorList>
            <person name="Jang H."/>
        </authorList>
    </citation>
    <scope>NUCLEOTIDE SEQUENCE [LARGE SCALE GENOMIC DNA]</scope>
</reference>
<dbReference type="PANTHER" id="PTHR47955">
    <property type="entry name" value="CYTOCHROME P450 FAMILY 71 PROTEIN"/>
    <property type="match status" value="1"/>
</dbReference>
<keyword evidence="8 10" id="KW-0503">Monooxygenase</keyword>
<dbReference type="Pfam" id="PF00067">
    <property type="entry name" value="p450"/>
    <property type="match status" value="1"/>
</dbReference>